<sequence>MGIFHPWIPFKTWFQRRRRRRRSSLEEKNQWVFIKFFQDSSSRSRCLRCSSWIQAWMDYSPSL</sequence>
<name>A0A0V0GN81_SOLCH</name>
<evidence type="ECO:0000313" key="1">
    <source>
        <dbReference type="EMBL" id="JAP09207.1"/>
    </source>
</evidence>
<dbReference type="EMBL" id="GEDG01035439">
    <property type="protein sequence ID" value="JAP09207.1"/>
    <property type="molecule type" value="Transcribed_RNA"/>
</dbReference>
<proteinExistence type="predicted"/>
<dbReference type="AlphaFoldDB" id="A0A0V0GN81"/>
<reference evidence="1" key="1">
    <citation type="submission" date="2015-12" db="EMBL/GenBank/DDBJ databases">
        <title>Gene expression during late stages of embryo sac development: a critical building block for successful pollen-pistil interactions.</title>
        <authorList>
            <person name="Liu Y."/>
            <person name="Joly V."/>
            <person name="Sabar M."/>
            <person name="Matton D.P."/>
        </authorList>
    </citation>
    <scope>NUCLEOTIDE SEQUENCE</scope>
</reference>
<accession>A0A0V0GN81</accession>
<protein>
    <submittedName>
        <fullName evidence="1">Putative ovule protein</fullName>
    </submittedName>
</protein>
<organism evidence="1">
    <name type="scientific">Solanum chacoense</name>
    <name type="common">Chaco potato</name>
    <dbReference type="NCBI Taxonomy" id="4108"/>
    <lineage>
        <taxon>Eukaryota</taxon>
        <taxon>Viridiplantae</taxon>
        <taxon>Streptophyta</taxon>
        <taxon>Embryophyta</taxon>
        <taxon>Tracheophyta</taxon>
        <taxon>Spermatophyta</taxon>
        <taxon>Magnoliopsida</taxon>
        <taxon>eudicotyledons</taxon>
        <taxon>Gunneridae</taxon>
        <taxon>Pentapetalae</taxon>
        <taxon>asterids</taxon>
        <taxon>lamiids</taxon>
        <taxon>Solanales</taxon>
        <taxon>Solanaceae</taxon>
        <taxon>Solanoideae</taxon>
        <taxon>Solaneae</taxon>
        <taxon>Solanum</taxon>
    </lineage>
</organism>